<keyword evidence="2" id="KW-1185">Reference proteome</keyword>
<organism evidence="1 2">
    <name type="scientific">Sphingomonas parapaucimobilis NBRC 15100</name>
    <dbReference type="NCBI Taxonomy" id="1219049"/>
    <lineage>
        <taxon>Bacteria</taxon>
        <taxon>Pseudomonadati</taxon>
        <taxon>Pseudomonadota</taxon>
        <taxon>Alphaproteobacteria</taxon>
        <taxon>Sphingomonadales</taxon>
        <taxon>Sphingomonadaceae</taxon>
        <taxon>Sphingomonas</taxon>
    </lineage>
</organism>
<evidence type="ECO:0008006" key="3">
    <source>
        <dbReference type="Google" id="ProtNLM"/>
    </source>
</evidence>
<dbReference type="Proteomes" id="UP000032305">
    <property type="component" value="Unassembled WGS sequence"/>
</dbReference>
<gene>
    <name evidence="1" type="ORF">SP5_034_01490</name>
</gene>
<accession>A0A0A1W6M5</accession>
<reference evidence="1 2" key="1">
    <citation type="submission" date="2014-11" db="EMBL/GenBank/DDBJ databases">
        <title>Whole genome shotgun sequence of Sphingomonas parapaucimobilis NBRC 15100.</title>
        <authorList>
            <person name="Katano-Makiyama Y."/>
            <person name="Hosoyama A."/>
            <person name="Hashimoto M."/>
            <person name="Hosoyama Y."/>
            <person name="Noguchi M."/>
            <person name="Numata M."/>
            <person name="Tsuchikane K."/>
            <person name="Hirakata S."/>
            <person name="Uohara A."/>
            <person name="Shimodaira J."/>
            <person name="Ohji S."/>
            <person name="Ichikawa N."/>
            <person name="Kimura A."/>
            <person name="Yamazoe A."/>
            <person name="Fujita N."/>
        </authorList>
    </citation>
    <scope>NUCLEOTIDE SEQUENCE [LARGE SCALE GENOMIC DNA]</scope>
    <source>
        <strain evidence="1 2">NBRC 15100</strain>
    </source>
</reference>
<dbReference type="InterPro" id="IPR013320">
    <property type="entry name" value="ConA-like_dom_sf"/>
</dbReference>
<dbReference type="Gene3D" id="2.60.120.200">
    <property type="match status" value="1"/>
</dbReference>
<proteinExistence type="predicted"/>
<evidence type="ECO:0000313" key="2">
    <source>
        <dbReference type="Proteomes" id="UP000032305"/>
    </source>
</evidence>
<dbReference type="SUPFAM" id="SSF49899">
    <property type="entry name" value="Concanavalin A-like lectins/glucanases"/>
    <property type="match status" value="1"/>
</dbReference>
<dbReference type="RefSeq" id="WP_042485652.1">
    <property type="nucleotide sequence ID" value="NZ_BBPI01000034.1"/>
</dbReference>
<protein>
    <recommendedName>
        <fullName evidence="3">LamG-like jellyroll fold domain-containing protein</fullName>
    </recommendedName>
</protein>
<sequence length="270" mass="28360">MSGIFRRLVGYSSGRTDLPKLQRDSVVDDGTIGLFDFGHGWGYLAQVGPVAAGAQLRNYDRDGGIAVADAAIPWSGGMVKFDGLGQSITLPAEWKLPPSTTDFAISMTGRIPRSGYPSGGTGQKSTQILGCASGGVIQYSFLVLYDAATGQLSGLQLGLNNEGPVVPAALFPDDAAAHHYALRWRATSATASMIEFYIDGALRFTAAVGYAGALSQPDRPAKLGQYWNFVPDAMRGAIGRVMLQRLDVAGSKPIGELIAADLAAGQGRFS</sequence>
<dbReference type="AlphaFoldDB" id="A0A0A1W6M5"/>
<name>A0A0A1W6M5_9SPHN</name>
<comment type="caution">
    <text evidence="1">The sequence shown here is derived from an EMBL/GenBank/DDBJ whole genome shotgun (WGS) entry which is preliminary data.</text>
</comment>
<evidence type="ECO:0000313" key="1">
    <source>
        <dbReference type="EMBL" id="GAM00574.1"/>
    </source>
</evidence>
<dbReference type="EMBL" id="BBPI01000034">
    <property type="protein sequence ID" value="GAM00574.1"/>
    <property type="molecule type" value="Genomic_DNA"/>
</dbReference>